<dbReference type="Gene3D" id="6.10.10.120">
    <property type="entry name" value="Antitoxin ParD1-like"/>
    <property type="match status" value="1"/>
</dbReference>
<reference evidence="1" key="2">
    <citation type="submission" date="2023-07" db="EMBL/GenBank/DDBJ databases">
        <authorList>
            <person name="Sun H."/>
        </authorList>
    </citation>
    <scope>NUCLEOTIDE SEQUENCE</scope>
    <source>
        <strain evidence="1">05753</strain>
    </source>
</reference>
<dbReference type="Pfam" id="PF03693">
    <property type="entry name" value="ParD_antitoxin"/>
    <property type="match status" value="1"/>
</dbReference>
<gene>
    <name evidence="1" type="ORF">Q2T52_06130</name>
</gene>
<dbReference type="InterPro" id="IPR022789">
    <property type="entry name" value="ParD"/>
</dbReference>
<reference evidence="1" key="1">
    <citation type="journal article" date="2015" name="Int. J. Syst. Evol. Microbiol.">
        <title>Rhizobium oryzicola sp. nov., potential plant-growth-promoting endophytic bacteria isolated from rice roots.</title>
        <authorList>
            <person name="Zhang X.X."/>
            <person name="Gao J.S."/>
            <person name="Cao Y.H."/>
            <person name="Sheirdil R.A."/>
            <person name="Wang X.C."/>
            <person name="Zhang L."/>
        </authorList>
    </citation>
    <scope>NUCLEOTIDE SEQUENCE</scope>
    <source>
        <strain evidence="1">05753</strain>
    </source>
</reference>
<organism evidence="1 2">
    <name type="scientific">Rhizobium oryzicola</name>
    <dbReference type="NCBI Taxonomy" id="1232668"/>
    <lineage>
        <taxon>Bacteria</taxon>
        <taxon>Pseudomonadati</taxon>
        <taxon>Pseudomonadota</taxon>
        <taxon>Alphaproteobacteria</taxon>
        <taxon>Hyphomicrobiales</taxon>
        <taxon>Rhizobiaceae</taxon>
        <taxon>Rhizobium/Agrobacterium group</taxon>
        <taxon>Rhizobium</taxon>
    </lineage>
</organism>
<protein>
    <submittedName>
        <fullName evidence="1">Type II toxin-antitoxin system ParD family antitoxin</fullName>
    </submittedName>
</protein>
<accession>A0ABT8STB9</accession>
<dbReference type="RefSeq" id="WP_302075767.1">
    <property type="nucleotide sequence ID" value="NZ_JAUKWQ010000001.1"/>
</dbReference>
<dbReference type="InterPro" id="IPR038296">
    <property type="entry name" value="ParD_sf"/>
</dbReference>
<dbReference type="Proteomes" id="UP001169006">
    <property type="component" value="Unassembled WGS sequence"/>
</dbReference>
<name>A0ABT8STB9_9HYPH</name>
<keyword evidence="2" id="KW-1185">Reference proteome</keyword>
<sequence>MTEIHLTEEEQAFIERKLKTGAFRSVEDVVRAGLHLLERDDEEREELRGLVQRGLDDADAGRVREYASAADLLDDVRQLAAKIPAERRSTMKGNGH</sequence>
<dbReference type="NCBIfam" id="TIGR02606">
    <property type="entry name" value="antidote_CC2985"/>
    <property type="match status" value="1"/>
</dbReference>
<comment type="caution">
    <text evidence="1">The sequence shown here is derived from an EMBL/GenBank/DDBJ whole genome shotgun (WGS) entry which is preliminary data.</text>
</comment>
<proteinExistence type="predicted"/>
<evidence type="ECO:0000313" key="1">
    <source>
        <dbReference type="EMBL" id="MDO1581672.1"/>
    </source>
</evidence>
<dbReference type="EMBL" id="JAUKWQ010000001">
    <property type="protein sequence ID" value="MDO1581672.1"/>
    <property type="molecule type" value="Genomic_DNA"/>
</dbReference>
<evidence type="ECO:0000313" key="2">
    <source>
        <dbReference type="Proteomes" id="UP001169006"/>
    </source>
</evidence>